<name>A0A194QHB8_PAPXU</name>
<evidence type="ECO:0000256" key="2">
    <source>
        <dbReference type="SAM" id="SignalP"/>
    </source>
</evidence>
<dbReference type="EMBL" id="KQ458860">
    <property type="protein sequence ID" value="KPJ04814.1"/>
    <property type="molecule type" value="Genomic_DNA"/>
</dbReference>
<evidence type="ECO:0000256" key="1">
    <source>
        <dbReference type="SAM" id="MobiDB-lite"/>
    </source>
</evidence>
<evidence type="ECO:0000313" key="6">
    <source>
        <dbReference type="EMBL" id="KPJ04814.1"/>
    </source>
</evidence>
<dbReference type="Pfam" id="PF26181">
    <property type="entry name" value="Ig_NUP210_13th"/>
    <property type="match status" value="1"/>
</dbReference>
<evidence type="ECO:0000259" key="3">
    <source>
        <dbReference type="Pfam" id="PF22967"/>
    </source>
</evidence>
<feature type="signal peptide" evidence="2">
    <location>
        <begin position="1"/>
        <end position="18"/>
    </location>
</feature>
<dbReference type="InterPro" id="IPR045197">
    <property type="entry name" value="NUP210-like"/>
</dbReference>
<feature type="chain" id="PRO_5008264348" evidence="2">
    <location>
        <begin position="19"/>
        <end position="1369"/>
    </location>
</feature>
<feature type="domain" description="NUP210 Ig-like" evidence="3">
    <location>
        <begin position="35"/>
        <end position="94"/>
    </location>
</feature>
<evidence type="ECO:0000313" key="7">
    <source>
        <dbReference type="Proteomes" id="UP000053268"/>
    </source>
</evidence>
<reference evidence="6 7" key="1">
    <citation type="journal article" date="2015" name="Nat. Commun.">
        <title>Outbred genome sequencing and CRISPR/Cas9 gene editing in butterflies.</title>
        <authorList>
            <person name="Li X."/>
            <person name="Fan D."/>
            <person name="Zhang W."/>
            <person name="Liu G."/>
            <person name="Zhang L."/>
            <person name="Zhao L."/>
            <person name="Fang X."/>
            <person name="Chen L."/>
            <person name="Dong Y."/>
            <person name="Chen Y."/>
            <person name="Ding Y."/>
            <person name="Zhao R."/>
            <person name="Feng M."/>
            <person name="Zhu Y."/>
            <person name="Feng Y."/>
            <person name="Jiang X."/>
            <person name="Zhu D."/>
            <person name="Xiang H."/>
            <person name="Feng X."/>
            <person name="Li S."/>
            <person name="Wang J."/>
            <person name="Zhang G."/>
            <person name="Kronforst M.R."/>
            <person name="Wang W."/>
        </authorList>
    </citation>
    <scope>NUCLEOTIDE SEQUENCE [LARGE SCALE GENOMIC DNA]</scope>
    <source>
        <strain evidence="6">Ya'a_city_454_Px</strain>
        <tissue evidence="6">Whole body</tissue>
    </source>
</reference>
<gene>
    <name evidence="6" type="ORF">RR46_02511</name>
</gene>
<accession>A0A194QHB8</accession>
<dbReference type="InterPro" id="IPR055097">
    <property type="entry name" value="Ig_NUP210_2nd"/>
</dbReference>
<organism evidence="6 7">
    <name type="scientific">Papilio xuthus</name>
    <name type="common">Asian swallowtail butterfly</name>
    <dbReference type="NCBI Taxonomy" id="66420"/>
    <lineage>
        <taxon>Eukaryota</taxon>
        <taxon>Metazoa</taxon>
        <taxon>Ecdysozoa</taxon>
        <taxon>Arthropoda</taxon>
        <taxon>Hexapoda</taxon>
        <taxon>Insecta</taxon>
        <taxon>Pterygota</taxon>
        <taxon>Neoptera</taxon>
        <taxon>Endopterygota</taxon>
        <taxon>Lepidoptera</taxon>
        <taxon>Glossata</taxon>
        <taxon>Ditrysia</taxon>
        <taxon>Papilionoidea</taxon>
        <taxon>Papilionidae</taxon>
        <taxon>Papilioninae</taxon>
        <taxon>Papilio</taxon>
    </lineage>
</organism>
<dbReference type="InterPro" id="IPR055096">
    <property type="entry name" value="Ig_NUP210_1st"/>
</dbReference>
<protein>
    <submittedName>
        <fullName evidence="6">Nuclear pore membrane glycoprotein 210</fullName>
    </submittedName>
</protein>
<feature type="domain" description="NUP210 Ig-like" evidence="5">
    <location>
        <begin position="1014"/>
        <end position="1108"/>
    </location>
</feature>
<dbReference type="PANTHER" id="PTHR23019">
    <property type="entry name" value="NUCLEAR PORE MEMBRANE GLYCOPROTEIN GP210-RELATED"/>
    <property type="match status" value="1"/>
</dbReference>
<dbReference type="Pfam" id="PF22967">
    <property type="entry name" value="Ig_NUP210_1st"/>
    <property type="match status" value="1"/>
</dbReference>
<evidence type="ECO:0000259" key="5">
    <source>
        <dbReference type="Pfam" id="PF26181"/>
    </source>
</evidence>
<dbReference type="Pfam" id="PF22969">
    <property type="entry name" value="Ig_NUP210_2nd"/>
    <property type="match status" value="1"/>
</dbReference>
<proteinExistence type="predicted"/>
<dbReference type="PANTHER" id="PTHR23019:SF0">
    <property type="entry name" value="NUCLEAR PORE MEMBRANE GLYCOPROTEIN 210"/>
    <property type="match status" value="1"/>
</dbReference>
<sequence>MELLHKVVVLALVIFANAIISDCAKINSPRVLLPWSLSRDDIIDLEPLYDDTWGHCSRAARVSVSKTCVSPGSVIILAEEVNTGEILRGDVDIDKISSLNITSTTWKLFLEEAPEAFEVVAFDDQGNTFSSLEGVTFSWTVENLGNNYGEEPVVTLVRWRDTDYEAPPGIADLEAKGLRSHAVLLYGQAMGECRVTVCLGDICTGFNLKVVASVVLNPVTSVIAPQDTLRYKVLRMRAGRLTVQNIGDTLYSLSVPDNVVAKLEDAISLVRGTKIGTTSVILMSGMTEVARATLTVSEPHSIRVTLRPANLVVYGDIFTVHCVIFDSEGRPLTAGDEILIRLSVEGEANIDLIKSTDNGTITDAMARNAGQFTITAKLYSIAGRTIMTKVEGQVSGTAIEPLEIVPPELFVAWTENIQDIQLNYRGGGVEEVVWTESETSLQNQNSLSVSPTGVVSVLGFGYLDVKVYLKKYPHIKAIGRVWSAAPELLQVSSSGQARVSRPHHLHIALTATHPNTGELYNFHVCNCATFATTLLEGPEPHNVTAATWEQPVDGACCVMQSVWAGRGVSLVRVSRGRVGDSARVAVRAAPRLRWPQHAAALLSATAPVLAEGESLVPSSSDPRVAELVYRDGPSPHKYPELEVFTFRCRRKGDTHLEISSHSDTERESVELEVACAPHVSRLRLEPPPSPDESGPRVSWDLQPNRAGIEFTAADRLFVETDPEYAPVPVPLKYYQLVVAEEQAIGWTGSIKASIPEATASIQARVVAPLKCDPVKTNIAWEGESVSNIGTVSGGSGKYAVQAPKGVVASVEGGALTASVPAPGTYDILVTDLCVLGEKQLIEVNIEEVISVEVVTARAVCVGGCVPVNAMARGVSQRYVGSSRPAEWRVAGAVRVKDGKLCGLQEGTGRVRASIAGVWSPELEVVVFPALRVVPGTARVPPGARLQLRHAGGPPPHLADLHYRLAAHTDRLDVSPSGLVHGLAMGTARVKLVATDIANVEMASAEAEIEVVPISGLRVVAATQSLLVGAPGPVWLQAAGLAPAALAAVQPPPRVTWTLRDPTTARLYTGHVDDLLERSIAEGLAVRVVPLKPGVITIDVRVRNMGQVAETRSWDSTIEILGISDIRISMDSTNADLSTGKRLALAVGASVRLRSMPRCVWTSYGEGVFELGPNGDVKAIRPGHGVIAAQHKDDRNNIYRETIIHVEVAIPHYCTAEPSGDVDDEALRVVLRNSVGRELIAHEANVSVTAPLPAHVRRTTTGGLGSEIVFTGLDTYGTFASFQATAGGHTVTDEVLVIGSEAHGNRIIVSGSWAVCLEGVGWRAPAGVTLHAGAGVTLAVLMTDTAAKHALRLDRPPAAVTLHQVPLNKV</sequence>
<keyword evidence="2" id="KW-0732">Signal</keyword>
<dbReference type="STRING" id="66420.A0A194QHB8"/>
<dbReference type="InterPro" id="IPR058779">
    <property type="entry name" value="Ig_NUP210_13th"/>
</dbReference>
<dbReference type="Proteomes" id="UP000053268">
    <property type="component" value="Unassembled WGS sequence"/>
</dbReference>
<feature type="domain" description="NUP210 Ig-like" evidence="4">
    <location>
        <begin position="103"/>
        <end position="200"/>
    </location>
</feature>
<evidence type="ECO:0000259" key="4">
    <source>
        <dbReference type="Pfam" id="PF22969"/>
    </source>
</evidence>
<keyword evidence="7" id="KW-1185">Reference proteome</keyword>
<feature type="region of interest" description="Disordered" evidence="1">
    <location>
        <begin position="680"/>
        <end position="699"/>
    </location>
</feature>